<sequence>MHCYLRFFFSYGVSDTPLWPNDVDSPYGYPCDLQRLPISLATRTELVRLCECYQASLDWDNPGGPSPWPEEQWELFEQQADAALAALQHELGDGWVVMDRRSRHR</sequence>
<evidence type="ECO:0000313" key="2">
    <source>
        <dbReference type="Proteomes" id="UP000295345"/>
    </source>
</evidence>
<keyword evidence="2" id="KW-1185">Reference proteome</keyword>
<dbReference type="EMBL" id="SMKI01000029">
    <property type="protein sequence ID" value="TDC78651.1"/>
    <property type="molecule type" value="Genomic_DNA"/>
</dbReference>
<gene>
    <name evidence="1" type="ORF">E1283_04660</name>
</gene>
<reference evidence="1 2" key="1">
    <citation type="submission" date="2019-03" db="EMBL/GenBank/DDBJ databases">
        <title>Draft genome sequences of novel Actinobacteria.</title>
        <authorList>
            <person name="Sahin N."/>
            <person name="Ay H."/>
            <person name="Saygin H."/>
        </authorList>
    </citation>
    <scope>NUCLEOTIDE SEQUENCE [LARGE SCALE GENOMIC DNA]</scope>
    <source>
        <strain evidence="1 2">DSM 41900</strain>
    </source>
</reference>
<dbReference type="AlphaFoldDB" id="A0A4R4TL12"/>
<name>A0A4R4TL12_9ACTN</name>
<dbReference type="Proteomes" id="UP000295345">
    <property type="component" value="Unassembled WGS sequence"/>
</dbReference>
<accession>A0A4R4TL12</accession>
<comment type="caution">
    <text evidence="1">The sequence shown here is derived from an EMBL/GenBank/DDBJ whole genome shotgun (WGS) entry which is preliminary data.</text>
</comment>
<protein>
    <submittedName>
        <fullName evidence="1">Uncharacterized protein</fullName>
    </submittedName>
</protein>
<dbReference type="OrthoDB" id="7860281at2"/>
<proteinExistence type="predicted"/>
<organism evidence="1 2">
    <name type="scientific">Streptomyces hainanensis</name>
    <dbReference type="NCBI Taxonomy" id="402648"/>
    <lineage>
        <taxon>Bacteria</taxon>
        <taxon>Bacillati</taxon>
        <taxon>Actinomycetota</taxon>
        <taxon>Actinomycetes</taxon>
        <taxon>Kitasatosporales</taxon>
        <taxon>Streptomycetaceae</taxon>
        <taxon>Streptomyces</taxon>
    </lineage>
</organism>
<evidence type="ECO:0000313" key="1">
    <source>
        <dbReference type="EMBL" id="TDC78651.1"/>
    </source>
</evidence>